<keyword evidence="4 5" id="KW-0472">Membrane</keyword>
<dbReference type="InterPro" id="IPR020846">
    <property type="entry name" value="MFS_dom"/>
</dbReference>
<dbReference type="Gene3D" id="1.20.1250.20">
    <property type="entry name" value="MFS general substrate transporter like domains"/>
    <property type="match status" value="1"/>
</dbReference>
<feature type="transmembrane region" description="Helical" evidence="5">
    <location>
        <begin position="45"/>
        <end position="65"/>
    </location>
</feature>
<dbReference type="Pfam" id="PF07690">
    <property type="entry name" value="MFS_1"/>
    <property type="match status" value="1"/>
</dbReference>
<protein>
    <recommendedName>
        <fullName evidence="6">Major facilitator superfamily (MFS) profile domain-containing protein</fullName>
    </recommendedName>
</protein>
<gene>
    <name evidence="7" type="ORF">H2204_009485</name>
</gene>
<feature type="domain" description="Major facilitator superfamily (MFS) profile" evidence="6">
    <location>
        <begin position="47"/>
        <end position="472"/>
    </location>
</feature>
<feature type="transmembrane region" description="Helical" evidence="5">
    <location>
        <begin position="112"/>
        <end position="129"/>
    </location>
</feature>
<organism evidence="7 8">
    <name type="scientific">Knufia peltigerae</name>
    <dbReference type="NCBI Taxonomy" id="1002370"/>
    <lineage>
        <taxon>Eukaryota</taxon>
        <taxon>Fungi</taxon>
        <taxon>Dikarya</taxon>
        <taxon>Ascomycota</taxon>
        <taxon>Pezizomycotina</taxon>
        <taxon>Eurotiomycetes</taxon>
        <taxon>Chaetothyriomycetidae</taxon>
        <taxon>Chaetothyriales</taxon>
        <taxon>Trichomeriaceae</taxon>
        <taxon>Knufia</taxon>
    </lineage>
</organism>
<dbReference type="GO" id="GO:0022857">
    <property type="term" value="F:transmembrane transporter activity"/>
    <property type="evidence" value="ECO:0007669"/>
    <property type="project" value="InterPro"/>
</dbReference>
<dbReference type="Proteomes" id="UP001172681">
    <property type="component" value="Unassembled WGS sequence"/>
</dbReference>
<name>A0AA38XXZ9_9EURO</name>
<feature type="transmembrane region" description="Helical" evidence="5">
    <location>
        <begin position="85"/>
        <end position="105"/>
    </location>
</feature>
<keyword evidence="3 5" id="KW-1133">Transmembrane helix</keyword>
<evidence type="ECO:0000313" key="8">
    <source>
        <dbReference type="Proteomes" id="UP001172681"/>
    </source>
</evidence>
<feature type="transmembrane region" description="Helical" evidence="5">
    <location>
        <begin position="447"/>
        <end position="469"/>
    </location>
</feature>
<dbReference type="AlphaFoldDB" id="A0AA38XXZ9"/>
<feature type="transmembrane region" description="Helical" evidence="5">
    <location>
        <begin position="271"/>
        <end position="295"/>
    </location>
</feature>
<comment type="subcellular location">
    <subcellularLocation>
        <location evidence="1">Membrane</location>
        <topology evidence="1">Multi-pass membrane protein</topology>
    </subcellularLocation>
</comment>
<accession>A0AA38XXZ9</accession>
<keyword evidence="2 5" id="KW-0812">Transmembrane</keyword>
<evidence type="ECO:0000256" key="2">
    <source>
        <dbReference type="ARBA" id="ARBA00022692"/>
    </source>
</evidence>
<evidence type="ECO:0000259" key="6">
    <source>
        <dbReference type="PROSITE" id="PS50850"/>
    </source>
</evidence>
<feature type="transmembrane region" description="Helical" evidence="5">
    <location>
        <begin position="356"/>
        <end position="375"/>
    </location>
</feature>
<comment type="caution">
    <text evidence="7">The sequence shown here is derived from an EMBL/GenBank/DDBJ whole genome shotgun (WGS) entry which is preliminary data.</text>
</comment>
<dbReference type="PANTHER" id="PTHR23502">
    <property type="entry name" value="MAJOR FACILITATOR SUPERFAMILY"/>
    <property type="match status" value="1"/>
</dbReference>
<dbReference type="InterPro" id="IPR036259">
    <property type="entry name" value="MFS_trans_sf"/>
</dbReference>
<feature type="transmembrane region" description="Helical" evidence="5">
    <location>
        <begin position="421"/>
        <end position="441"/>
    </location>
</feature>
<evidence type="ECO:0000256" key="5">
    <source>
        <dbReference type="SAM" id="Phobius"/>
    </source>
</evidence>
<evidence type="ECO:0000256" key="3">
    <source>
        <dbReference type="ARBA" id="ARBA00022989"/>
    </source>
</evidence>
<feature type="transmembrane region" description="Helical" evidence="5">
    <location>
        <begin position="315"/>
        <end position="335"/>
    </location>
</feature>
<feature type="transmembrane region" description="Helical" evidence="5">
    <location>
        <begin position="387"/>
        <end position="409"/>
    </location>
</feature>
<proteinExistence type="predicted"/>
<dbReference type="PROSITE" id="PS50850">
    <property type="entry name" value="MFS"/>
    <property type="match status" value="1"/>
</dbReference>
<dbReference type="PANTHER" id="PTHR23502:SF34">
    <property type="entry name" value="PROTEIN HOL1"/>
    <property type="match status" value="1"/>
</dbReference>
<sequence length="494" mass="54564">MSKIAEHEPKVEPYLDDVQHKEEIAVGETEADPHDPLGWTTARKFTILIIIGLWVFVGTFNMIIIGPALQIVPVDLDSSFSSSTYLIGGPLLAYGVASFCWVPLANRRGSRLVFVLTAVAAACMSVWGAKATTFGSLVAARTLASGFFASPETLAPQMIGDVFYIKDRAKGIAWINIVQATGYAAGPLFGSFIVQDTSLGWRWTQWIVAIITFGVAALIFLLVPETQYTRCPGMEIRARSWKDNFRFWAVSGGGKPKVHSFRAAFVVMFPYFLHPIVIMSTIFFSICLMVANYLMTTQSYTFLALYQFNLGHSGLTFVGPLIGTWLAIIVCGILADWRFNRLTRKHHSKPKPESRLPMYVFTGPVGVAGTILFGVCTQNQCHWIVPVIGSFAVLFSFTSAAAILFAYLLDVYEARLDTVMVVFNGFKNIATFGISYAVVPWNAGGLTVPFVVLGVLLFVAHLFMLAIYVKGEAIRHWTAERFVTGRETHHGDTF</sequence>
<evidence type="ECO:0000256" key="1">
    <source>
        <dbReference type="ARBA" id="ARBA00004141"/>
    </source>
</evidence>
<reference evidence="7" key="1">
    <citation type="submission" date="2022-10" db="EMBL/GenBank/DDBJ databases">
        <title>Culturing micro-colonial fungi from biological soil crusts in the Mojave desert and describing Neophaeococcomyces mojavensis, and introducing the new genera and species Taxawa tesnikishii.</title>
        <authorList>
            <person name="Kurbessoian T."/>
            <person name="Stajich J.E."/>
        </authorList>
    </citation>
    <scope>NUCLEOTIDE SEQUENCE</scope>
    <source>
        <strain evidence="7">TK_35</strain>
    </source>
</reference>
<evidence type="ECO:0000313" key="7">
    <source>
        <dbReference type="EMBL" id="KAJ9628225.1"/>
    </source>
</evidence>
<dbReference type="GO" id="GO:0005886">
    <property type="term" value="C:plasma membrane"/>
    <property type="evidence" value="ECO:0007669"/>
    <property type="project" value="TreeGrafter"/>
</dbReference>
<keyword evidence="8" id="KW-1185">Reference proteome</keyword>
<dbReference type="SUPFAM" id="SSF103473">
    <property type="entry name" value="MFS general substrate transporter"/>
    <property type="match status" value="1"/>
</dbReference>
<dbReference type="EMBL" id="JAPDRN010000074">
    <property type="protein sequence ID" value="KAJ9628225.1"/>
    <property type="molecule type" value="Genomic_DNA"/>
</dbReference>
<feature type="transmembrane region" description="Helical" evidence="5">
    <location>
        <begin position="203"/>
        <end position="223"/>
    </location>
</feature>
<dbReference type="InterPro" id="IPR011701">
    <property type="entry name" value="MFS"/>
</dbReference>
<evidence type="ECO:0000256" key="4">
    <source>
        <dbReference type="ARBA" id="ARBA00023136"/>
    </source>
</evidence>